<keyword evidence="1" id="KW-1133">Transmembrane helix</keyword>
<keyword evidence="1" id="KW-0472">Membrane</keyword>
<gene>
    <name evidence="2" type="ORF">AMSG_06214</name>
</gene>
<dbReference type="EMBL" id="GL349458">
    <property type="protein sequence ID" value="KNC49912.1"/>
    <property type="molecule type" value="Genomic_DNA"/>
</dbReference>
<name>A0A0L0DC44_THETB</name>
<reference evidence="2 3" key="1">
    <citation type="submission" date="2010-05" db="EMBL/GenBank/DDBJ databases">
        <title>The Genome Sequence of Thecamonas trahens ATCC 50062.</title>
        <authorList>
            <consortium name="The Broad Institute Genome Sequencing Platform"/>
            <person name="Russ C."/>
            <person name="Cuomo C."/>
            <person name="Shea T."/>
            <person name="Young S.K."/>
            <person name="Zeng Q."/>
            <person name="Koehrsen M."/>
            <person name="Haas B."/>
            <person name="Borodovsky M."/>
            <person name="Guigo R."/>
            <person name="Alvarado L."/>
            <person name="Berlin A."/>
            <person name="Bochicchio J."/>
            <person name="Borenstein D."/>
            <person name="Chapman S."/>
            <person name="Chen Z."/>
            <person name="Freedman E."/>
            <person name="Gellesch M."/>
            <person name="Goldberg J."/>
            <person name="Griggs A."/>
            <person name="Gujja S."/>
            <person name="Heilman E."/>
            <person name="Heiman D."/>
            <person name="Hepburn T."/>
            <person name="Howarth C."/>
            <person name="Jen D."/>
            <person name="Larson L."/>
            <person name="Mehta T."/>
            <person name="Park D."/>
            <person name="Pearson M."/>
            <person name="Roberts A."/>
            <person name="Saif S."/>
            <person name="Shenoy N."/>
            <person name="Sisk P."/>
            <person name="Stolte C."/>
            <person name="Sykes S."/>
            <person name="Thomson T."/>
            <person name="Walk T."/>
            <person name="White J."/>
            <person name="Yandava C."/>
            <person name="Burger G."/>
            <person name="Gray M.W."/>
            <person name="Holland P.W.H."/>
            <person name="King N."/>
            <person name="Lang F.B.F."/>
            <person name="Roger A.J."/>
            <person name="Ruiz-Trillo I."/>
            <person name="Lander E."/>
            <person name="Nusbaum C."/>
        </authorList>
    </citation>
    <scope>NUCLEOTIDE SEQUENCE [LARGE SCALE GENOMIC DNA]</scope>
    <source>
        <strain evidence="2 3">ATCC 50062</strain>
    </source>
</reference>
<feature type="transmembrane region" description="Helical" evidence="1">
    <location>
        <begin position="48"/>
        <end position="69"/>
    </location>
</feature>
<evidence type="ECO:0000313" key="2">
    <source>
        <dbReference type="EMBL" id="KNC49912.1"/>
    </source>
</evidence>
<feature type="transmembrane region" description="Helical" evidence="1">
    <location>
        <begin position="75"/>
        <end position="95"/>
    </location>
</feature>
<proteinExistence type="predicted"/>
<keyword evidence="3" id="KW-1185">Reference proteome</keyword>
<dbReference type="RefSeq" id="XP_013757393.1">
    <property type="nucleotide sequence ID" value="XM_013901939.1"/>
</dbReference>
<organism evidence="2 3">
    <name type="scientific">Thecamonas trahens ATCC 50062</name>
    <dbReference type="NCBI Taxonomy" id="461836"/>
    <lineage>
        <taxon>Eukaryota</taxon>
        <taxon>Apusozoa</taxon>
        <taxon>Apusomonadida</taxon>
        <taxon>Apusomonadidae</taxon>
        <taxon>Thecamonas</taxon>
    </lineage>
</organism>
<evidence type="ECO:0000313" key="3">
    <source>
        <dbReference type="Proteomes" id="UP000054408"/>
    </source>
</evidence>
<protein>
    <submittedName>
        <fullName evidence="2">Uncharacterized protein</fullName>
    </submittedName>
</protein>
<sequence>MGLGWLYDAESEPRALFFLSMILVIVVVLGAGVAAAGYATEAMARRSCLFLGLQNVGAAVFYSLTLAVFTVQLNYHAYIDMLADVGQVLFLWAVIFRSYRLTIVFDVLAQQAASASAPPPPRLMITADTAVRRQTPPFDNQALGAPKTVNTGSVAAVDSFMAHDMPGPGSARSDNVPHGDDEVRSVVSNAESVHSEVLAAIASPFVSQPTVQPASAERLPWGPSERTRLLSTASLTSTLLGSSMDGGGESGKRLSNVWLLKRYVLCVSIWVAFAWAWNLVEQIDANETVLVDVKIALGVLSGVVYTAIFGYCLFILRSVDRKFTQSKELVIMALVCIMTRVAIIWKVSSRSSFDTFQAIPVYILLGSLTLYILVSSLYPAILVVRELTCLRAAGSYHFMQLYDSNEASPATSMRARRAPLFEARLRHHDVHTVASLSKKR</sequence>
<feature type="transmembrane region" description="Helical" evidence="1">
    <location>
        <begin position="295"/>
        <end position="316"/>
    </location>
</feature>
<dbReference type="AlphaFoldDB" id="A0A0L0DC44"/>
<evidence type="ECO:0000256" key="1">
    <source>
        <dbReference type="SAM" id="Phobius"/>
    </source>
</evidence>
<dbReference type="GeneID" id="25565434"/>
<feature type="transmembrane region" description="Helical" evidence="1">
    <location>
        <begin position="15"/>
        <end position="36"/>
    </location>
</feature>
<dbReference type="Proteomes" id="UP000054408">
    <property type="component" value="Unassembled WGS sequence"/>
</dbReference>
<feature type="transmembrane region" description="Helical" evidence="1">
    <location>
        <begin position="328"/>
        <end position="347"/>
    </location>
</feature>
<keyword evidence="1" id="KW-0812">Transmembrane</keyword>
<accession>A0A0L0DC44</accession>
<feature type="transmembrane region" description="Helical" evidence="1">
    <location>
        <begin position="262"/>
        <end position="280"/>
    </location>
</feature>
<feature type="transmembrane region" description="Helical" evidence="1">
    <location>
        <begin position="359"/>
        <end position="384"/>
    </location>
</feature>